<dbReference type="OrthoDB" id="711741at2"/>
<organism evidence="2 3">
    <name type="scientific">Sphingobacterium athyrii</name>
    <dbReference type="NCBI Taxonomy" id="2152717"/>
    <lineage>
        <taxon>Bacteria</taxon>
        <taxon>Pseudomonadati</taxon>
        <taxon>Bacteroidota</taxon>
        <taxon>Sphingobacteriia</taxon>
        <taxon>Sphingobacteriales</taxon>
        <taxon>Sphingobacteriaceae</taxon>
        <taxon>Sphingobacterium</taxon>
    </lineage>
</organism>
<gene>
    <name evidence="2" type="ORF">DCO56_09685</name>
</gene>
<accession>A0A363NWJ9</accession>
<name>A0A363NWJ9_9SPHI</name>
<comment type="caution">
    <text evidence="2">The sequence shown here is derived from an EMBL/GenBank/DDBJ whole genome shotgun (WGS) entry which is preliminary data.</text>
</comment>
<dbReference type="RefSeq" id="WP_108633530.1">
    <property type="nucleotide sequence ID" value="NZ_QCXX01000002.1"/>
</dbReference>
<keyword evidence="3" id="KW-1185">Reference proteome</keyword>
<dbReference type="EMBL" id="QCXX01000002">
    <property type="protein sequence ID" value="PUV25196.1"/>
    <property type="molecule type" value="Genomic_DNA"/>
</dbReference>
<dbReference type="AlphaFoldDB" id="A0A363NWJ9"/>
<sequence>MKKKPIKLQSRKLDYQAPQIWVTEVLLENGIAAGSNAQASGDIQQTWDNEESQTHSQNDGWW</sequence>
<proteinExistence type="predicted"/>
<feature type="compositionally biased region" description="Polar residues" evidence="1">
    <location>
        <begin position="37"/>
        <end position="47"/>
    </location>
</feature>
<feature type="region of interest" description="Disordered" evidence="1">
    <location>
        <begin position="37"/>
        <end position="62"/>
    </location>
</feature>
<dbReference type="Proteomes" id="UP000250831">
    <property type="component" value="Unassembled WGS sequence"/>
</dbReference>
<protein>
    <submittedName>
        <fullName evidence="2">Uncharacterized protein</fullName>
    </submittedName>
</protein>
<evidence type="ECO:0000313" key="3">
    <source>
        <dbReference type="Proteomes" id="UP000250831"/>
    </source>
</evidence>
<reference evidence="2 3" key="1">
    <citation type="submission" date="2018-04" db="EMBL/GenBank/DDBJ databases">
        <title>Sphingobacterium sp. M46 Genome.</title>
        <authorList>
            <person name="Cheng J."/>
            <person name="Li Y."/>
        </authorList>
    </citation>
    <scope>NUCLEOTIDE SEQUENCE [LARGE SCALE GENOMIC DNA]</scope>
    <source>
        <strain evidence="2 3">M46</strain>
    </source>
</reference>
<evidence type="ECO:0000313" key="2">
    <source>
        <dbReference type="EMBL" id="PUV25196.1"/>
    </source>
</evidence>
<evidence type="ECO:0000256" key="1">
    <source>
        <dbReference type="SAM" id="MobiDB-lite"/>
    </source>
</evidence>